<evidence type="ECO:0000313" key="8">
    <source>
        <dbReference type="EMBL" id="CDZ95367.1"/>
    </source>
</evidence>
<evidence type="ECO:0000256" key="4">
    <source>
        <dbReference type="ARBA" id="ARBA00023143"/>
    </source>
</evidence>
<dbReference type="Pfam" id="PF07195">
    <property type="entry name" value="FliD_C"/>
    <property type="match status" value="1"/>
</dbReference>
<dbReference type="Pfam" id="PF07196">
    <property type="entry name" value="Flagellin_IN"/>
    <property type="match status" value="1"/>
</dbReference>
<keyword evidence="8" id="KW-0282">Flagellum</keyword>
<dbReference type="InterPro" id="IPR010809">
    <property type="entry name" value="FliD_C"/>
</dbReference>
<comment type="function">
    <text evidence="5">Required for morphogenesis and for the elongation of the flagellar filament by facilitating polymerization of the flagellin monomers at the tip of growing filament. Forms a capping structure, which prevents flagellin subunits (transported through the central channel of the flagellum) from leaking out without polymerization at the distal end.</text>
</comment>
<dbReference type="Pfam" id="PF02465">
    <property type="entry name" value="FliD_N"/>
    <property type="match status" value="1"/>
</dbReference>
<evidence type="ECO:0000256" key="2">
    <source>
        <dbReference type="ARBA" id="ARBA00011255"/>
    </source>
</evidence>
<sequence>MAIDSNYAQQMSTQLATYEVQSSLDRLNRNESNYKAQRDALGSLRSSLTTFKSAITKLNSSTTSMLTNSATMSQEGYATATVGTSAQAGSYDFFVKQLASKDQLALQGLKDESLTGAGTLTIGQGGASFEVKMTGITTLDDLAKAINSAADNKGVQATLVRSEGSVNLVLTSEETGANKAISLSAAGNAAVEAAVATPVRLSSAADAEVYLGRDANGIKLTSTSNTFANVVDGVSMTFTKAHGTGDTPLTIDIAQDKAGTQGKAQSFVDAFNTLMGSFDSLTASGGESGKRGTLAGDSSIRSIESRLNGLLRTDFGGTSLINFGISADRNGKLTIDTKRFEAAVAANPEGFEALFTGKDNLLDSIDKTVASYTSSTNGMLKNRMDTLDMSLRRIDEQFENLQQQYDTHYARYLKQFTTMMQTMQSMEQTSGMFSMPNTSQAQANGLF</sequence>
<evidence type="ECO:0000259" key="6">
    <source>
        <dbReference type="Pfam" id="PF02465"/>
    </source>
</evidence>
<evidence type="ECO:0000256" key="1">
    <source>
        <dbReference type="ARBA" id="ARBA00009764"/>
    </source>
</evidence>
<keyword evidence="3 5" id="KW-0175">Coiled coil</keyword>
<accession>A0A078LYG0</accession>
<keyword evidence="8" id="KW-0969">Cilium</keyword>
<dbReference type="GO" id="GO:0007155">
    <property type="term" value="P:cell adhesion"/>
    <property type="evidence" value="ECO:0007669"/>
    <property type="project" value="InterPro"/>
</dbReference>
<dbReference type="InterPro" id="IPR010810">
    <property type="entry name" value="Flagellin_hook_IN_motif"/>
</dbReference>
<dbReference type="GO" id="GO:0009424">
    <property type="term" value="C:bacterial-type flagellum hook"/>
    <property type="evidence" value="ECO:0007669"/>
    <property type="project" value="UniProtKB-UniRule"/>
</dbReference>
<dbReference type="HOGENOM" id="CLU_015182_7_0_6"/>
<dbReference type="GO" id="GO:0005576">
    <property type="term" value="C:extracellular region"/>
    <property type="evidence" value="ECO:0007669"/>
    <property type="project" value="UniProtKB-SubCell"/>
</dbReference>
<dbReference type="PANTHER" id="PTHR30288">
    <property type="entry name" value="FLAGELLAR CAP/ASSEMBLY PROTEIN FLID"/>
    <property type="match status" value="1"/>
</dbReference>
<comment type="similarity">
    <text evidence="1 5">Belongs to the FliD family.</text>
</comment>
<gene>
    <name evidence="8" type="ORF">BN1079_02700</name>
</gene>
<comment type="subcellular location">
    <subcellularLocation>
        <location evidence="5">Secreted</location>
    </subcellularLocation>
    <subcellularLocation>
        <location evidence="5">Bacterial flagellum</location>
    </subcellularLocation>
</comment>
<keyword evidence="5" id="KW-0964">Secreted</keyword>
<keyword evidence="9" id="KW-1185">Reference proteome</keyword>
<dbReference type="Proteomes" id="UP000053902">
    <property type="component" value="Unassembled WGS sequence"/>
</dbReference>
<keyword evidence="8" id="KW-0966">Cell projection</keyword>
<dbReference type="InterPro" id="IPR040026">
    <property type="entry name" value="FliD"/>
</dbReference>
<dbReference type="PANTHER" id="PTHR30288:SF0">
    <property type="entry name" value="FLAGELLAR HOOK-ASSOCIATED PROTEIN 2"/>
    <property type="match status" value="1"/>
</dbReference>
<dbReference type="eggNOG" id="COG1345">
    <property type="taxonomic scope" value="Bacteria"/>
</dbReference>
<organism evidence="8 9">
    <name type="scientific">Pseudomonas saudiphocaensis</name>
    <dbReference type="NCBI Taxonomy" id="1499686"/>
    <lineage>
        <taxon>Bacteria</taxon>
        <taxon>Pseudomonadati</taxon>
        <taxon>Pseudomonadota</taxon>
        <taxon>Gammaproteobacteria</taxon>
        <taxon>Pseudomonadales</taxon>
        <taxon>Pseudomonadaceae</taxon>
        <taxon>Pseudomonas</taxon>
    </lineage>
</organism>
<name>A0A078LYG0_9PSED</name>
<dbReference type="GO" id="GO:0009421">
    <property type="term" value="C:bacterial-type flagellum filament cap"/>
    <property type="evidence" value="ECO:0007669"/>
    <property type="project" value="InterPro"/>
</dbReference>
<dbReference type="STRING" id="1499686.BN1079_02700"/>
<dbReference type="GO" id="GO:0071973">
    <property type="term" value="P:bacterial-type flagellum-dependent cell motility"/>
    <property type="evidence" value="ECO:0007669"/>
    <property type="project" value="TreeGrafter"/>
</dbReference>
<dbReference type="InterPro" id="IPR003481">
    <property type="entry name" value="FliD_N"/>
</dbReference>
<feature type="coiled-coil region" evidence="5">
    <location>
        <begin position="384"/>
        <end position="411"/>
    </location>
</feature>
<evidence type="ECO:0000256" key="5">
    <source>
        <dbReference type="RuleBase" id="RU362066"/>
    </source>
</evidence>
<evidence type="ECO:0000256" key="3">
    <source>
        <dbReference type="ARBA" id="ARBA00023054"/>
    </source>
</evidence>
<feature type="domain" description="Flagellar hook-associated protein 2 C-terminal" evidence="7">
    <location>
        <begin position="215"/>
        <end position="427"/>
    </location>
</feature>
<keyword evidence="4 5" id="KW-0975">Bacterial flagellum</keyword>
<dbReference type="AlphaFoldDB" id="A0A078LYG0"/>
<proteinExistence type="inferred from homology"/>
<evidence type="ECO:0000259" key="7">
    <source>
        <dbReference type="Pfam" id="PF07195"/>
    </source>
</evidence>
<dbReference type="OrthoDB" id="9810816at2"/>
<dbReference type="RefSeq" id="WP_037025104.1">
    <property type="nucleotide sequence ID" value="NZ_CCSF01000001.1"/>
</dbReference>
<reference evidence="8 9" key="1">
    <citation type="submission" date="2014-07" db="EMBL/GenBank/DDBJ databases">
        <authorList>
            <person name="Urmite Genomes Urmite Genomes"/>
        </authorList>
    </citation>
    <scope>NUCLEOTIDE SEQUENCE [LARGE SCALE GENOMIC DNA]</scope>
    <source>
        <strain evidence="8 9">20_BN</strain>
    </source>
</reference>
<feature type="domain" description="Flagellar hook-associated protein 2 N-terminal" evidence="6">
    <location>
        <begin position="9"/>
        <end position="102"/>
    </location>
</feature>
<evidence type="ECO:0000313" key="9">
    <source>
        <dbReference type="Proteomes" id="UP000053902"/>
    </source>
</evidence>
<protein>
    <recommendedName>
        <fullName evidence="5">Flagellar hook-associated protein 2</fullName>
        <shortName evidence="5">HAP2</shortName>
    </recommendedName>
    <alternativeName>
        <fullName evidence="5">Flagellar cap protein</fullName>
    </alternativeName>
</protein>
<comment type="subunit">
    <text evidence="2 5">Homopentamer.</text>
</comment>
<dbReference type="EMBL" id="CCSF01000001">
    <property type="protein sequence ID" value="CDZ95367.1"/>
    <property type="molecule type" value="Genomic_DNA"/>
</dbReference>